<feature type="transmembrane region" description="Helical" evidence="7">
    <location>
        <begin position="43"/>
        <end position="66"/>
    </location>
</feature>
<reference evidence="9" key="2">
    <citation type="journal article" date="2021" name="J Anim Sci Technol">
        <title>Complete genome sequence of Paenibacillus konkukensis sp. nov. SK3146 as a potential probiotic strain.</title>
        <authorList>
            <person name="Jung H.I."/>
            <person name="Park S."/>
            <person name="Niu K.M."/>
            <person name="Lee S.W."/>
            <person name="Kothari D."/>
            <person name="Yi K.J."/>
            <person name="Kim S.K."/>
        </authorList>
    </citation>
    <scope>NUCLEOTIDE SEQUENCE</scope>
    <source>
        <strain evidence="9">SK3146</strain>
    </source>
</reference>
<dbReference type="EMBL" id="CP027059">
    <property type="protein sequence ID" value="UQZ81495.1"/>
    <property type="molecule type" value="Genomic_DNA"/>
</dbReference>
<feature type="transmembrane region" description="Helical" evidence="7">
    <location>
        <begin position="78"/>
        <end position="102"/>
    </location>
</feature>
<dbReference type="SUPFAM" id="SSF103473">
    <property type="entry name" value="MFS general substrate transporter"/>
    <property type="match status" value="1"/>
</dbReference>
<evidence type="ECO:0000256" key="2">
    <source>
        <dbReference type="ARBA" id="ARBA00022448"/>
    </source>
</evidence>
<feature type="transmembrane region" description="Helical" evidence="7">
    <location>
        <begin position="108"/>
        <end position="127"/>
    </location>
</feature>
<evidence type="ECO:0000313" key="9">
    <source>
        <dbReference type="EMBL" id="UQZ81495.1"/>
    </source>
</evidence>
<feature type="transmembrane region" description="Helical" evidence="7">
    <location>
        <begin position="210"/>
        <end position="232"/>
    </location>
</feature>
<dbReference type="PROSITE" id="PS50850">
    <property type="entry name" value="MFS"/>
    <property type="match status" value="1"/>
</dbReference>
<keyword evidence="3" id="KW-1003">Cell membrane</keyword>
<feature type="domain" description="Major facilitator superfamily (MFS) profile" evidence="8">
    <location>
        <begin position="12"/>
        <end position="390"/>
    </location>
</feature>
<feature type="transmembrane region" description="Helical" evidence="7">
    <location>
        <begin position="12"/>
        <end position="31"/>
    </location>
</feature>
<name>A0ABY4RH65_9BACL</name>
<evidence type="ECO:0000259" key="8">
    <source>
        <dbReference type="PROSITE" id="PS50850"/>
    </source>
</evidence>
<keyword evidence="4 7" id="KW-0812">Transmembrane</keyword>
<evidence type="ECO:0000256" key="6">
    <source>
        <dbReference type="ARBA" id="ARBA00023136"/>
    </source>
</evidence>
<dbReference type="RefSeq" id="WP_349655188.1">
    <property type="nucleotide sequence ID" value="NZ_CP027059.1"/>
</dbReference>
<keyword evidence="10" id="KW-1185">Reference proteome</keyword>
<reference evidence="9" key="1">
    <citation type="submission" date="2018-02" db="EMBL/GenBank/DDBJ databases">
        <authorList>
            <person name="Kim S.-K."/>
            <person name="Jung H.-I."/>
            <person name="Lee S.-W."/>
        </authorList>
    </citation>
    <scope>NUCLEOTIDE SEQUENCE</scope>
    <source>
        <strain evidence="9">SK3146</strain>
    </source>
</reference>
<evidence type="ECO:0000256" key="5">
    <source>
        <dbReference type="ARBA" id="ARBA00022989"/>
    </source>
</evidence>
<comment type="subcellular location">
    <subcellularLocation>
        <location evidence="1">Cell membrane</location>
        <topology evidence="1">Multi-pass membrane protein</topology>
    </subcellularLocation>
</comment>
<feature type="transmembrane region" description="Helical" evidence="7">
    <location>
        <begin position="139"/>
        <end position="158"/>
    </location>
</feature>
<dbReference type="Proteomes" id="UP001057134">
    <property type="component" value="Chromosome"/>
</dbReference>
<dbReference type="Gene3D" id="1.20.1250.20">
    <property type="entry name" value="MFS general substrate transporter like domains"/>
    <property type="match status" value="1"/>
</dbReference>
<feature type="transmembrane region" description="Helical" evidence="7">
    <location>
        <begin position="247"/>
        <end position="266"/>
    </location>
</feature>
<feature type="transmembrane region" description="Helical" evidence="7">
    <location>
        <begin position="337"/>
        <end position="355"/>
    </location>
</feature>
<evidence type="ECO:0000256" key="1">
    <source>
        <dbReference type="ARBA" id="ARBA00004651"/>
    </source>
</evidence>
<evidence type="ECO:0000256" key="3">
    <source>
        <dbReference type="ARBA" id="ARBA00022475"/>
    </source>
</evidence>
<dbReference type="InterPro" id="IPR036259">
    <property type="entry name" value="MFS_trans_sf"/>
</dbReference>
<dbReference type="Pfam" id="PF07690">
    <property type="entry name" value="MFS_1"/>
    <property type="match status" value="1"/>
</dbReference>
<organism evidence="9 10">
    <name type="scientific">Paenibacillus konkukensis</name>
    <dbReference type="NCBI Taxonomy" id="2020716"/>
    <lineage>
        <taxon>Bacteria</taxon>
        <taxon>Bacillati</taxon>
        <taxon>Bacillota</taxon>
        <taxon>Bacilli</taxon>
        <taxon>Bacillales</taxon>
        <taxon>Paenibacillaceae</taxon>
        <taxon>Paenibacillus</taxon>
    </lineage>
</organism>
<dbReference type="InterPro" id="IPR011701">
    <property type="entry name" value="MFS"/>
</dbReference>
<dbReference type="InterPro" id="IPR020846">
    <property type="entry name" value="MFS_dom"/>
</dbReference>
<evidence type="ECO:0000256" key="4">
    <source>
        <dbReference type="ARBA" id="ARBA00022692"/>
    </source>
</evidence>
<keyword evidence="2" id="KW-0813">Transport</keyword>
<dbReference type="InterPro" id="IPR050171">
    <property type="entry name" value="MFS_Transporters"/>
</dbReference>
<feature type="transmembrane region" description="Helical" evidence="7">
    <location>
        <begin position="307"/>
        <end position="325"/>
    </location>
</feature>
<dbReference type="PANTHER" id="PTHR23517">
    <property type="entry name" value="RESISTANCE PROTEIN MDTM, PUTATIVE-RELATED-RELATED"/>
    <property type="match status" value="1"/>
</dbReference>
<protein>
    <submittedName>
        <fullName evidence="9">Inner membrane transport protein YajR</fullName>
    </submittedName>
</protein>
<proteinExistence type="predicted"/>
<accession>A0ABY4RH65</accession>
<feature type="transmembrane region" description="Helical" evidence="7">
    <location>
        <begin position="367"/>
        <end position="385"/>
    </location>
</feature>
<evidence type="ECO:0000256" key="7">
    <source>
        <dbReference type="SAM" id="Phobius"/>
    </source>
</evidence>
<gene>
    <name evidence="9" type="primary">yajR_1</name>
    <name evidence="9" type="ORF">SK3146_00651</name>
</gene>
<evidence type="ECO:0000313" key="10">
    <source>
        <dbReference type="Proteomes" id="UP001057134"/>
    </source>
</evidence>
<feature type="transmembrane region" description="Helical" evidence="7">
    <location>
        <begin position="273"/>
        <end position="295"/>
    </location>
</feature>
<feature type="transmembrane region" description="Helical" evidence="7">
    <location>
        <begin position="164"/>
        <end position="185"/>
    </location>
</feature>
<keyword evidence="5 7" id="KW-1133">Transmembrane helix</keyword>
<sequence length="407" mass="44308">MSIKTAGPTRFHHAIFVLVTLFYWASLYTYVPILSPYLEHLGASYSFAGLVLGSYGLVQIVLRLPLGIASDRMKVRKPYIMLGMLTTTISCVLFTLGGHLGWTLAGRIISGIGASTWAAYTVLYASYFRQEQATRAMSLISLLTASGQLIGMSISGYLVKQWGWGATFWAGGVIGLTGLLLSLWIHEPKEGVSREPIRMKDLLQVMKEPLLLKVSLLSILAHSVLFITMFGFTPSHALTLGASQLDLTYLVFAFMVPHAISNYLSGRVLAPRFGAWTIVLIGFVCSAACTAAISMVSSFSMLVVTQMFNGLFQGLHFPLLLTLVIQKIRQDKRATAMGFYQAVYAVGMFAGPFLAGWINEWGGLKSGFYFAGILGFIAAGLTVIWGSKERKAEARASKLQSGTTASM</sequence>
<keyword evidence="6 7" id="KW-0472">Membrane</keyword>
<dbReference type="CDD" id="cd17490">
    <property type="entry name" value="MFS_YxlH_like"/>
    <property type="match status" value="1"/>
</dbReference>